<dbReference type="AlphaFoldDB" id="A0A067LX75"/>
<dbReference type="InParanoid" id="A0A067LX75"/>
<dbReference type="HOGENOM" id="CLU_2687490_0_0_1"/>
<accession>A0A067LX75</accession>
<evidence type="ECO:0000313" key="1">
    <source>
        <dbReference type="EMBL" id="KDQ07794.1"/>
    </source>
</evidence>
<proteinExistence type="predicted"/>
<organism evidence="1 2">
    <name type="scientific">Botryobasidium botryosum (strain FD-172 SS1)</name>
    <dbReference type="NCBI Taxonomy" id="930990"/>
    <lineage>
        <taxon>Eukaryota</taxon>
        <taxon>Fungi</taxon>
        <taxon>Dikarya</taxon>
        <taxon>Basidiomycota</taxon>
        <taxon>Agaricomycotina</taxon>
        <taxon>Agaricomycetes</taxon>
        <taxon>Cantharellales</taxon>
        <taxon>Botryobasidiaceae</taxon>
        <taxon>Botryobasidium</taxon>
    </lineage>
</organism>
<sequence length="74" mass="7896">MASILLSFLPIVQSFAPRRKTITLSSGAALTCASSSLRAPFVPAKSGPKPSLPLFFCVFNCFVNYCPHVFTAAT</sequence>
<keyword evidence="2" id="KW-1185">Reference proteome</keyword>
<dbReference type="EMBL" id="KL198100">
    <property type="protein sequence ID" value="KDQ07794.1"/>
    <property type="molecule type" value="Genomic_DNA"/>
</dbReference>
<reference evidence="2" key="1">
    <citation type="journal article" date="2014" name="Proc. Natl. Acad. Sci. U.S.A.">
        <title>Extensive sampling of basidiomycete genomes demonstrates inadequacy of the white-rot/brown-rot paradigm for wood decay fungi.</title>
        <authorList>
            <person name="Riley R."/>
            <person name="Salamov A.A."/>
            <person name="Brown D.W."/>
            <person name="Nagy L.G."/>
            <person name="Floudas D."/>
            <person name="Held B.W."/>
            <person name="Levasseur A."/>
            <person name="Lombard V."/>
            <person name="Morin E."/>
            <person name="Otillar R."/>
            <person name="Lindquist E.A."/>
            <person name="Sun H."/>
            <person name="LaButti K.M."/>
            <person name="Schmutz J."/>
            <person name="Jabbour D."/>
            <person name="Luo H."/>
            <person name="Baker S.E."/>
            <person name="Pisabarro A.G."/>
            <person name="Walton J.D."/>
            <person name="Blanchette R.A."/>
            <person name="Henrissat B."/>
            <person name="Martin F."/>
            <person name="Cullen D."/>
            <person name="Hibbett D.S."/>
            <person name="Grigoriev I.V."/>
        </authorList>
    </citation>
    <scope>NUCLEOTIDE SEQUENCE [LARGE SCALE GENOMIC DNA]</scope>
    <source>
        <strain evidence="2">FD-172 SS1</strain>
    </source>
</reference>
<evidence type="ECO:0000313" key="2">
    <source>
        <dbReference type="Proteomes" id="UP000027195"/>
    </source>
</evidence>
<gene>
    <name evidence="1" type="ORF">BOTBODRAFT_591715</name>
</gene>
<dbReference type="Proteomes" id="UP000027195">
    <property type="component" value="Unassembled WGS sequence"/>
</dbReference>
<protein>
    <submittedName>
        <fullName evidence="1">Uncharacterized protein</fullName>
    </submittedName>
</protein>
<name>A0A067LX75_BOTB1</name>